<feature type="domain" description="N,N-dimethylformamidase beta subunit-like C-terminal" evidence="2">
    <location>
        <begin position="311"/>
        <end position="768"/>
    </location>
</feature>
<gene>
    <name evidence="3" type="ORF">SEMRO_1784_G297330.1</name>
</gene>
<dbReference type="Proteomes" id="UP001153069">
    <property type="component" value="Unassembled WGS sequence"/>
</dbReference>
<dbReference type="InterPro" id="IPR046540">
    <property type="entry name" value="DMFA2_C"/>
</dbReference>
<evidence type="ECO:0000313" key="3">
    <source>
        <dbReference type="EMBL" id="CAB9526142.1"/>
    </source>
</evidence>
<feature type="compositionally biased region" description="Basic and acidic residues" evidence="1">
    <location>
        <begin position="203"/>
        <end position="212"/>
    </location>
</feature>
<sequence length="792" mass="88165">MTIPLTGYADRLSVRAGETISFHVSHNEATKAKKNNKVQTSVVRVISADPHTNPGPGIQTVPLRDAEIDCVNEPGPCVTQRGSHAELPLPLHALEKDMTFAVAIMPTLLPTGQQQQTIAFVENVLEVYINPKGHLCAQFGTSSSNTTTTLCCSQRVLPKNHWIQIYCSLALLEEDESKREALVGWNWLTRDGSGSSAGVSKGRKGESVKEEISLEQSTTSEETTLYLAAKKSSTPTQPPMCIHHFTGRMEHPWLWWTTPVFPELHIGTHAVMQAKAHPPDAQWHFGRGISTQTVQDFGPHKLHGTVVNCPTRGVRGSNWSGREMCWRHAPDDYAAIHFHAETDLADCHWPVCYQWKIPSDIPSGNYALLLHTDESQENIPFFVVPPKGNNNNTKQADLVLVMSTFTYIIYGNHARGEWIDDPNWKSAWKEQAQQIPGAYPYNPREHGDYGWSTYNNHADGSGICLSSWKRPLLNLRIGYITFPYPDWAGSGLRHYAADTHVTAWLEQQGISYDIVTDWELHNEGYSVLEPYRVVMTGSHPEYHSEQSLNAFRDYRNNGGRIVYMGGNGFYWKIAVGHGKDVPMLEIRRGEGGVRAWASPPGEYYHQLDGQYGGLWRRNGRAPQALVGVGFSAQGDFVGSYYRLRDNIRSNPRVAWMFHGFDDETKDIIGQHGLSGHGAAGFEIDRADVSLGTPEHAIILASSEGHTEDAKWLLVFEERLTHHGNMAGVPDSDLIRADITFFETLSGGAVFSTGSITYCGSLLTNNCQNDISTLTKNVLMKFLDPESTFAVPD</sequence>
<evidence type="ECO:0000313" key="4">
    <source>
        <dbReference type="Proteomes" id="UP001153069"/>
    </source>
</evidence>
<dbReference type="Pfam" id="PF20254">
    <property type="entry name" value="DMFA2_C"/>
    <property type="match status" value="1"/>
</dbReference>
<accession>A0A9N8ES34</accession>
<dbReference type="AlphaFoldDB" id="A0A9N8ES34"/>
<protein>
    <submittedName>
        <fullName evidence="3">Large subunit</fullName>
    </submittedName>
</protein>
<evidence type="ECO:0000256" key="1">
    <source>
        <dbReference type="SAM" id="MobiDB-lite"/>
    </source>
</evidence>
<comment type="caution">
    <text evidence="3">The sequence shown here is derived from an EMBL/GenBank/DDBJ whole genome shotgun (WGS) entry which is preliminary data.</text>
</comment>
<keyword evidence="4" id="KW-1185">Reference proteome</keyword>
<name>A0A9N8ES34_9STRA</name>
<dbReference type="EMBL" id="CAICTM010001782">
    <property type="protein sequence ID" value="CAB9526142.1"/>
    <property type="molecule type" value="Genomic_DNA"/>
</dbReference>
<reference evidence="3" key="1">
    <citation type="submission" date="2020-06" db="EMBL/GenBank/DDBJ databases">
        <authorList>
            <consortium name="Plant Systems Biology data submission"/>
        </authorList>
    </citation>
    <scope>NUCLEOTIDE SEQUENCE</scope>
    <source>
        <strain evidence="3">D6</strain>
    </source>
</reference>
<organism evidence="3 4">
    <name type="scientific">Seminavis robusta</name>
    <dbReference type="NCBI Taxonomy" id="568900"/>
    <lineage>
        <taxon>Eukaryota</taxon>
        <taxon>Sar</taxon>
        <taxon>Stramenopiles</taxon>
        <taxon>Ochrophyta</taxon>
        <taxon>Bacillariophyta</taxon>
        <taxon>Bacillariophyceae</taxon>
        <taxon>Bacillariophycidae</taxon>
        <taxon>Naviculales</taxon>
        <taxon>Naviculaceae</taxon>
        <taxon>Seminavis</taxon>
    </lineage>
</organism>
<evidence type="ECO:0000259" key="2">
    <source>
        <dbReference type="Pfam" id="PF20254"/>
    </source>
</evidence>
<dbReference type="OrthoDB" id="5287072at2759"/>
<feature type="region of interest" description="Disordered" evidence="1">
    <location>
        <begin position="193"/>
        <end position="215"/>
    </location>
</feature>
<proteinExistence type="predicted"/>